<proteinExistence type="predicted"/>
<dbReference type="AlphaFoldDB" id="A0A9P0JXF2"/>
<protein>
    <submittedName>
        <fullName evidence="2">Uncharacterized protein</fullName>
    </submittedName>
</protein>
<name>A0A9P0JXF2_ACAOB</name>
<evidence type="ECO:0000313" key="2">
    <source>
        <dbReference type="EMBL" id="CAH1962192.1"/>
    </source>
</evidence>
<feature type="transmembrane region" description="Helical" evidence="1">
    <location>
        <begin position="12"/>
        <end position="33"/>
    </location>
</feature>
<evidence type="ECO:0000256" key="1">
    <source>
        <dbReference type="SAM" id="Phobius"/>
    </source>
</evidence>
<organism evidence="2 3">
    <name type="scientific">Acanthoscelides obtectus</name>
    <name type="common">Bean weevil</name>
    <name type="synonym">Bruchus obtectus</name>
    <dbReference type="NCBI Taxonomy" id="200917"/>
    <lineage>
        <taxon>Eukaryota</taxon>
        <taxon>Metazoa</taxon>
        <taxon>Ecdysozoa</taxon>
        <taxon>Arthropoda</taxon>
        <taxon>Hexapoda</taxon>
        <taxon>Insecta</taxon>
        <taxon>Pterygota</taxon>
        <taxon>Neoptera</taxon>
        <taxon>Endopterygota</taxon>
        <taxon>Coleoptera</taxon>
        <taxon>Polyphaga</taxon>
        <taxon>Cucujiformia</taxon>
        <taxon>Chrysomeloidea</taxon>
        <taxon>Chrysomelidae</taxon>
        <taxon>Bruchinae</taxon>
        <taxon>Bruchini</taxon>
        <taxon>Acanthoscelides</taxon>
    </lineage>
</organism>
<keyword evidence="1" id="KW-0472">Membrane</keyword>
<sequence length="43" mass="5045">MKPTSRNTHRSGYLSYFLLESTFLLFADFAHYFPTCCYIPFSA</sequence>
<evidence type="ECO:0000313" key="3">
    <source>
        <dbReference type="Proteomes" id="UP001152888"/>
    </source>
</evidence>
<reference evidence="2" key="1">
    <citation type="submission" date="2022-03" db="EMBL/GenBank/DDBJ databases">
        <authorList>
            <person name="Sayadi A."/>
        </authorList>
    </citation>
    <scope>NUCLEOTIDE SEQUENCE</scope>
</reference>
<keyword evidence="1" id="KW-1133">Transmembrane helix</keyword>
<comment type="caution">
    <text evidence="2">The sequence shown here is derived from an EMBL/GenBank/DDBJ whole genome shotgun (WGS) entry which is preliminary data.</text>
</comment>
<dbReference type="Proteomes" id="UP001152888">
    <property type="component" value="Unassembled WGS sequence"/>
</dbReference>
<gene>
    <name evidence="2" type="ORF">ACAOBT_LOCUS4554</name>
</gene>
<keyword evidence="3" id="KW-1185">Reference proteome</keyword>
<dbReference type="EMBL" id="CAKOFQ010006700">
    <property type="protein sequence ID" value="CAH1962192.1"/>
    <property type="molecule type" value="Genomic_DNA"/>
</dbReference>
<keyword evidence="1" id="KW-0812">Transmembrane</keyword>
<accession>A0A9P0JXF2</accession>